<dbReference type="AlphaFoldDB" id="A0A699RG47"/>
<gene>
    <name evidence="2" type="ORF">Tci_856318</name>
</gene>
<evidence type="ECO:0000256" key="1">
    <source>
        <dbReference type="SAM" id="Coils"/>
    </source>
</evidence>
<keyword evidence="1" id="KW-0175">Coiled coil</keyword>
<sequence length="203" mass="23783">VNDLLTAELERYKRQERVLNELKHDEKASTSYEHSQEIDSLKHTLSEYLQENESFEKKISILKDDLQKEESRNIDRELALEKEVKELNNIVFKRNQSAQTVHMLTKPQVFYNHATRQALGFQNPRYLKKAQQLKPNMYDGSVIGKSDVIVVPDFENTLMHAEESRSKMIAKQNDPQIIEKKVITKPIDYATLNQLSTDFNTRF</sequence>
<comment type="caution">
    <text evidence="2">The sequence shown here is derived from an EMBL/GenBank/DDBJ whole genome shotgun (WGS) entry which is preliminary data.</text>
</comment>
<accession>A0A699RG47</accession>
<name>A0A699RG47_TANCI</name>
<reference evidence="2" key="1">
    <citation type="journal article" date="2019" name="Sci. Rep.">
        <title>Draft genome of Tanacetum cinerariifolium, the natural source of mosquito coil.</title>
        <authorList>
            <person name="Yamashiro T."/>
            <person name="Shiraishi A."/>
            <person name="Satake H."/>
            <person name="Nakayama K."/>
        </authorList>
    </citation>
    <scope>NUCLEOTIDE SEQUENCE</scope>
</reference>
<feature type="non-terminal residue" evidence="2">
    <location>
        <position position="1"/>
    </location>
</feature>
<feature type="coiled-coil region" evidence="1">
    <location>
        <begin position="2"/>
        <end position="72"/>
    </location>
</feature>
<evidence type="ECO:0000313" key="2">
    <source>
        <dbReference type="EMBL" id="GFC84348.1"/>
    </source>
</evidence>
<protein>
    <submittedName>
        <fullName evidence="2">Uncharacterized protein</fullName>
    </submittedName>
</protein>
<dbReference type="EMBL" id="BKCJ011094149">
    <property type="protein sequence ID" value="GFC84348.1"/>
    <property type="molecule type" value="Genomic_DNA"/>
</dbReference>
<feature type="non-terminal residue" evidence="2">
    <location>
        <position position="203"/>
    </location>
</feature>
<proteinExistence type="predicted"/>
<organism evidence="2">
    <name type="scientific">Tanacetum cinerariifolium</name>
    <name type="common">Dalmatian daisy</name>
    <name type="synonym">Chrysanthemum cinerariifolium</name>
    <dbReference type="NCBI Taxonomy" id="118510"/>
    <lineage>
        <taxon>Eukaryota</taxon>
        <taxon>Viridiplantae</taxon>
        <taxon>Streptophyta</taxon>
        <taxon>Embryophyta</taxon>
        <taxon>Tracheophyta</taxon>
        <taxon>Spermatophyta</taxon>
        <taxon>Magnoliopsida</taxon>
        <taxon>eudicotyledons</taxon>
        <taxon>Gunneridae</taxon>
        <taxon>Pentapetalae</taxon>
        <taxon>asterids</taxon>
        <taxon>campanulids</taxon>
        <taxon>Asterales</taxon>
        <taxon>Asteraceae</taxon>
        <taxon>Asteroideae</taxon>
        <taxon>Anthemideae</taxon>
        <taxon>Anthemidinae</taxon>
        <taxon>Tanacetum</taxon>
    </lineage>
</organism>